<evidence type="ECO:0000313" key="3">
    <source>
        <dbReference type="Proteomes" id="UP001595796"/>
    </source>
</evidence>
<keyword evidence="3" id="KW-1185">Reference proteome</keyword>
<dbReference type="EMBL" id="JBHSJF010000006">
    <property type="protein sequence ID" value="MFC5067811.1"/>
    <property type="molecule type" value="Genomic_DNA"/>
</dbReference>
<dbReference type="InterPro" id="IPR008565">
    <property type="entry name" value="TtsA-like_GH18_dom"/>
</dbReference>
<organism evidence="2 3">
    <name type="scientific">Flaviflagellibacter deserti</name>
    <dbReference type="NCBI Taxonomy" id="2267266"/>
    <lineage>
        <taxon>Bacteria</taxon>
        <taxon>Pseudomonadati</taxon>
        <taxon>Pseudomonadota</taxon>
        <taxon>Alphaproteobacteria</taxon>
        <taxon>Hyphomicrobiales</taxon>
        <taxon>Flaviflagellibacter</taxon>
    </lineage>
</organism>
<sequence>MASAGFAQALDAVLRHEGGYIDHPSDPGGATNLGVTRATLSRWRGRAVSKAEVRALTRHEAAAVYRAFYWDEIAGDALPPGLDLAVFDYCVNSGPGRAARTLQVIVGTVPDGRIGSVTLAAIEGRPLPELVSAYCRQRLSFLEGLKTFAVFGRGWRRRVRETEALALSLIE</sequence>
<dbReference type="CDD" id="cd13926">
    <property type="entry name" value="N-acetylmuramidase_GH108"/>
    <property type="match status" value="1"/>
</dbReference>
<dbReference type="Gene3D" id="1.20.141.10">
    <property type="entry name" value="Chitosanase, subunit A, domain 1"/>
    <property type="match status" value="1"/>
</dbReference>
<name>A0ABV9Z4Q1_9HYPH</name>
<dbReference type="RefSeq" id="WP_162799636.1">
    <property type="nucleotide sequence ID" value="NZ_JBHSJF010000006.1"/>
</dbReference>
<accession>A0ABV9Z4Q1</accession>
<dbReference type="InterPro" id="IPR023346">
    <property type="entry name" value="Lysozyme-like_dom_sf"/>
</dbReference>
<dbReference type="Proteomes" id="UP001595796">
    <property type="component" value="Unassembled WGS sequence"/>
</dbReference>
<gene>
    <name evidence="2" type="ORF">ACFPFW_07245</name>
</gene>
<evidence type="ECO:0000313" key="2">
    <source>
        <dbReference type="EMBL" id="MFC5067811.1"/>
    </source>
</evidence>
<reference evidence="3" key="1">
    <citation type="journal article" date="2019" name="Int. J. Syst. Evol. Microbiol.">
        <title>The Global Catalogue of Microorganisms (GCM) 10K type strain sequencing project: providing services to taxonomists for standard genome sequencing and annotation.</title>
        <authorList>
            <consortium name="The Broad Institute Genomics Platform"/>
            <consortium name="The Broad Institute Genome Sequencing Center for Infectious Disease"/>
            <person name="Wu L."/>
            <person name="Ma J."/>
        </authorList>
    </citation>
    <scope>NUCLEOTIDE SEQUENCE [LARGE SCALE GENOMIC DNA]</scope>
    <source>
        <strain evidence="3">CGMCC 1.16444</strain>
    </source>
</reference>
<keyword evidence="2" id="KW-0378">Hydrolase</keyword>
<feature type="domain" description="TtsA-like Glycoside hydrolase family 108" evidence="1">
    <location>
        <begin position="11"/>
        <end position="94"/>
    </location>
</feature>
<dbReference type="SUPFAM" id="SSF53955">
    <property type="entry name" value="Lysozyme-like"/>
    <property type="match status" value="1"/>
</dbReference>
<evidence type="ECO:0000259" key="1">
    <source>
        <dbReference type="Pfam" id="PF05838"/>
    </source>
</evidence>
<dbReference type="Pfam" id="PF05838">
    <property type="entry name" value="Glyco_hydro_108"/>
    <property type="match status" value="1"/>
</dbReference>
<comment type="caution">
    <text evidence="2">The sequence shown here is derived from an EMBL/GenBank/DDBJ whole genome shotgun (WGS) entry which is preliminary data.</text>
</comment>
<dbReference type="GO" id="GO:0016787">
    <property type="term" value="F:hydrolase activity"/>
    <property type="evidence" value="ECO:0007669"/>
    <property type="project" value="UniProtKB-KW"/>
</dbReference>
<protein>
    <submittedName>
        <fullName evidence="2">Glycoside hydrolase family 108 protein</fullName>
    </submittedName>
</protein>
<proteinExistence type="predicted"/>